<evidence type="ECO:0000256" key="1">
    <source>
        <dbReference type="SAM" id="MobiDB-lite"/>
    </source>
</evidence>
<keyword evidence="4" id="KW-1185">Reference proteome</keyword>
<evidence type="ECO:0000313" key="3">
    <source>
        <dbReference type="EMBL" id="KAF2000743.1"/>
    </source>
</evidence>
<keyword evidence="2" id="KW-0732">Signal</keyword>
<evidence type="ECO:0000256" key="2">
    <source>
        <dbReference type="SAM" id="SignalP"/>
    </source>
</evidence>
<reference evidence="3" key="1">
    <citation type="journal article" date="2020" name="Stud. Mycol.">
        <title>101 Dothideomycetes genomes: a test case for predicting lifestyles and emergence of pathogens.</title>
        <authorList>
            <person name="Haridas S."/>
            <person name="Albert R."/>
            <person name="Binder M."/>
            <person name="Bloem J."/>
            <person name="Labutti K."/>
            <person name="Salamov A."/>
            <person name="Andreopoulos B."/>
            <person name="Baker S."/>
            <person name="Barry K."/>
            <person name="Bills G."/>
            <person name="Bluhm B."/>
            <person name="Cannon C."/>
            <person name="Castanera R."/>
            <person name="Culley D."/>
            <person name="Daum C."/>
            <person name="Ezra D."/>
            <person name="Gonzalez J."/>
            <person name="Henrissat B."/>
            <person name="Kuo A."/>
            <person name="Liang C."/>
            <person name="Lipzen A."/>
            <person name="Lutzoni F."/>
            <person name="Magnuson J."/>
            <person name="Mondo S."/>
            <person name="Nolan M."/>
            <person name="Ohm R."/>
            <person name="Pangilinan J."/>
            <person name="Park H.-J."/>
            <person name="Ramirez L."/>
            <person name="Alfaro M."/>
            <person name="Sun H."/>
            <person name="Tritt A."/>
            <person name="Yoshinaga Y."/>
            <person name="Zwiers L.-H."/>
            <person name="Turgeon B."/>
            <person name="Goodwin S."/>
            <person name="Spatafora J."/>
            <person name="Crous P."/>
            <person name="Grigoriev I."/>
        </authorList>
    </citation>
    <scope>NUCLEOTIDE SEQUENCE</scope>
    <source>
        <strain evidence="3">CBS 123094</strain>
    </source>
</reference>
<sequence length="118" mass="12523">MTKHRFQQAALLERLPALTILLLAVRCDRGIIRPKGAQLADSGGGCFAHFDGQSEADAGLNSASRATSTLQSESKYQAEGILLNPAPATPRSTEKHIRNAGLLPSPPDSSLFLMSTGH</sequence>
<name>A0A6A5WFS0_9PLEO</name>
<evidence type="ECO:0000313" key="4">
    <source>
        <dbReference type="Proteomes" id="UP000799779"/>
    </source>
</evidence>
<dbReference type="AlphaFoldDB" id="A0A6A5WFS0"/>
<feature type="chain" id="PRO_5025328718" description="Secreted protein" evidence="2">
    <location>
        <begin position="28"/>
        <end position="118"/>
    </location>
</feature>
<evidence type="ECO:0008006" key="5">
    <source>
        <dbReference type="Google" id="ProtNLM"/>
    </source>
</evidence>
<proteinExistence type="predicted"/>
<gene>
    <name evidence="3" type="ORF">P154DRAFT_575794</name>
</gene>
<dbReference type="EMBL" id="ML977587">
    <property type="protein sequence ID" value="KAF2000743.1"/>
    <property type="molecule type" value="Genomic_DNA"/>
</dbReference>
<protein>
    <recommendedName>
        <fullName evidence="5">Secreted protein</fullName>
    </recommendedName>
</protein>
<dbReference type="Proteomes" id="UP000799779">
    <property type="component" value="Unassembled WGS sequence"/>
</dbReference>
<accession>A0A6A5WFS0</accession>
<feature type="signal peptide" evidence="2">
    <location>
        <begin position="1"/>
        <end position="27"/>
    </location>
</feature>
<organism evidence="3 4">
    <name type="scientific">Amniculicola lignicola CBS 123094</name>
    <dbReference type="NCBI Taxonomy" id="1392246"/>
    <lineage>
        <taxon>Eukaryota</taxon>
        <taxon>Fungi</taxon>
        <taxon>Dikarya</taxon>
        <taxon>Ascomycota</taxon>
        <taxon>Pezizomycotina</taxon>
        <taxon>Dothideomycetes</taxon>
        <taxon>Pleosporomycetidae</taxon>
        <taxon>Pleosporales</taxon>
        <taxon>Amniculicolaceae</taxon>
        <taxon>Amniculicola</taxon>
    </lineage>
</organism>
<feature type="region of interest" description="Disordered" evidence="1">
    <location>
        <begin position="85"/>
        <end position="109"/>
    </location>
</feature>